<evidence type="ECO:0000313" key="2">
    <source>
        <dbReference type="Proteomes" id="UP000622547"/>
    </source>
</evidence>
<evidence type="ECO:0000313" key="1">
    <source>
        <dbReference type="EMBL" id="GII35566.1"/>
    </source>
</evidence>
<gene>
    <name evidence="1" type="ORF">Pph01_05690</name>
</gene>
<reference evidence="1 2" key="1">
    <citation type="submission" date="2021-01" db="EMBL/GenBank/DDBJ databases">
        <title>Whole genome shotgun sequence of Planotetraspora phitsanulokensis NBRC 104273.</title>
        <authorList>
            <person name="Komaki H."/>
            <person name="Tamura T."/>
        </authorList>
    </citation>
    <scope>NUCLEOTIDE SEQUENCE [LARGE SCALE GENOMIC DNA]</scope>
    <source>
        <strain evidence="1 2">NBRC 104273</strain>
    </source>
</reference>
<protein>
    <recommendedName>
        <fullName evidence="3">Mycothiol-dependent maleylpyruvate isomerase metal-binding domain-containing protein</fullName>
    </recommendedName>
</protein>
<keyword evidence="2" id="KW-1185">Reference proteome</keyword>
<organism evidence="1 2">
    <name type="scientific">Planotetraspora phitsanulokensis</name>
    <dbReference type="NCBI Taxonomy" id="575192"/>
    <lineage>
        <taxon>Bacteria</taxon>
        <taxon>Bacillati</taxon>
        <taxon>Actinomycetota</taxon>
        <taxon>Actinomycetes</taxon>
        <taxon>Streptosporangiales</taxon>
        <taxon>Streptosporangiaceae</taxon>
        <taxon>Planotetraspora</taxon>
    </lineage>
</organism>
<evidence type="ECO:0008006" key="3">
    <source>
        <dbReference type="Google" id="ProtNLM"/>
    </source>
</evidence>
<name>A0A8J3U1C5_9ACTN</name>
<proteinExistence type="predicted"/>
<comment type="caution">
    <text evidence="1">The sequence shown here is derived from an EMBL/GenBank/DDBJ whole genome shotgun (WGS) entry which is preliminary data.</text>
</comment>
<dbReference type="AlphaFoldDB" id="A0A8J3U1C5"/>
<dbReference type="RefSeq" id="WP_204071331.1">
    <property type="nucleotide sequence ID" value="NZ_BAABHI010000017.1"/>
</dbReference>
<accession>A0A8J3U1C5</accession>
<sequence length="92" mass="10067">MPHPTRPDPSADVDLAIDQAARLRAAVLSTEKMIAEIRSMVGSRRHNAGVTYRETLIDILVHGQDIAVLLGHAHHMPREAAAAATTRVRTIR</sequence>
<dbReference type="Proteomes" id="UP000622547">
    <property type="component" value="Unassembled WGS sequence"/>
</dbReference>
<dbReference type="EMBL" id="BOOP01000002">
    <property type="protein sequence ID" value="GII35566.1"/>
    <property type="molecule type" value="Genomic_DNA"/>
</dbReference>